<dbReference type="Proteomes" id="UP000012589">
    <property type="component" value="Unassembled WGS sequence"/>
</dbReference>
<dbReference type="OrthoDB" id="9774475at2"/>
<dbReference type="GO" id="GO:0071453">
    <property type="term" value="P:cellular response to oxygen levels"/>
    <property type="evidence" value="ECO:0007669"/>
    <property type="project" value="TreeGrafter"/>
</dbReference>
<dbReference type="PATRIC" id="fig|1235802.3.peg.1121"/>
<dbReference type="STRING" id="1235802.C823_01044"/>
<dbReference type="GO" id="GO:0003824">
    <property type="term" value="F:catalytic activity"/>
    <property type="evidence" value="ECO:0007669"/>
    <property type="project" value="InterPro"/>
</dbReference>
<organism evidence="2 3">
    <name type="scientific">Eubacterium plexicaudatum ASF492</name>
    <dbReference type="NCBI Taxonomy" id="1235802"/>
    <lineage>
        <taxon>Bacteria</taxon>
        <taxon>Bacillati</taxon>
        <taxon>Bacillota</taxon>
        <taxon>Clostridia</taxon>
        <taxon>Eubacteriales</taxon>
        <taxon>Eubacteriaceae</taxon>
        <taxon>Eubacterium</taxon>
    </lineage>
</organism>
<dbReference type="HOGENOM" id="CLU_036373_2_0_9"/>
<evidence type="ECO:0000313" key="3">
    <source>
        <dbReference type="Proteomes" id="UP000012589"/>
    </source>
</evidence>
<dbReference type="EMBL" id="AQFT01000032">
    <property type="protein sequence ID" value="EMZ35146.1"/>
    <property type="molecule type" value="Genomic_DNA"/>
</dbReference>
<dbReference type="PANTHER" id="PTHR30083:SF0">
    <property type="entry name" value="3'-PHOSPHOADENOSINE 5'-PHOSPHOSULFATE SULFOTRANSFERASE (PAPS REDUCTASE)_FAD SYNTHETASE"/>
    <property type="match status" value="1"/>
</dbReference>
<dbReference type="PANTHER" id="PTHR30083">
    <property type="entry name" value="TRANSCRIPTIONAL REGULATOR-RELATED"/>
    <property type="match status" value="1"/>
</dbReference>
<proteinExistence type="predicted"/>
<evidence type="ECO:0000259" key="1">
    <source>
        <dbReference type="Pfam" id="PF01507"/>
    </source>
</evidence>
<dbReference type="Pfam" id="PF01507">
    <property type="entry name" value="PAPS_reduct"/>
    <property type="match status" value="1"/>
</dbReference>
<evidence type="ECO:0000313" key="2">
    <source>
        <dbReference type="EMBL" id="EMZ35146.1"/>
    </source>
</evidence>
<feature type="domain" description="Phosphoadenosine phosphosulphate reductase" evidence="1">
    <location>
        <begin position="30"/>
        <end position="219"/>
    </location>
</feature>
<dbReference type="InterPro" id="IPR002500">
    <property type="entry name" value="PAPS_reduct_dom"/>
</dbReference>
<keyword evidence="3" id="KW-1185">Reference proteome</keyword>
<protein>
    <recommendedName>
        <fullName evidence="1">Phosphoadenosine phosphosulphate reductase domain-containing protein</fullName>
    </recommendedName>
</protein>
<accession>N2B416</accession>
<gene>
    <name evidence="2" type="ORF">C823_01044</name>
</gene>
<reference evidence="2 3" key="1">
    <citation type="journal article" date="2014" name="Genome Announc.">
        <title>Draft genome sequences of the altered schaedler flora, a defined bacterial community from gnotobiotic mice.</title>
        <authorList>
            <person name="Wannemuehler M.J."/>
            <person name="Overstreet A.M."/>
            <person name="Ward D.V."/>
            <person name="Phillips G.J."/>
        </authorList>
    </citation>
    <scope>NUCLEOTIDE SEQUENCE [LARGE SCALE GENOMIC DNA]</scope>
    <source>
        <strain evidence="2 3">ASF492</strain>
    </source>
</reference>
<comment type="caution">
    <text evidence="2">The sequence shown here is derived from an EMBL/GenBank/DDBJ whole genome shotgun (WGS) entry which is preliminary data.</text>
</comment>
<dbReference type="eggNOG" id="COG3969">
    <property type="taxonomic scope" value="Bacteria"/>
</dbReference>
<dbReference type="Gene3D" id="3.40.50.620">
    <property type="entry name" value="HUPs"/>
    <property type="match status" value="1"/>
</dbReference>
<dbReference type="AlphaFoldDB" id="N2B416"/>
<dbReference type="InterPro" id="IPR014729">
    <property type="entry name" value="Rossmann-like_a/b/a_fold"/>
</dbReference>
<name>N2B416_9FIRM</name>
<sequence length="382" mass="44697">MAVKRCEASIDVVQAARIRIRNVFENGLPVYMSFSGGKDSLCIAQLVMSMIQSGEINPAQLTVQFIDEEAIFPCMEEKVKEWRKKFLLSGARFEWFCLEVKHYNCFNELSNDETFICWDRYKKDVWVRKPPSFAICTHHLLRPRIDAYQDFLPRLCSDGVTITGVRTAESVQRLSYIAAMGRAGSRATKRHQVFPIYDWKDQDIWLYLLQERVDIPEIYLFLWQSGANRRQMRVSQFFSIDTARSLVKLNEYYPDLMERIIRREPNAYLAALYWDSEMFGRSSAIRKQNEKGTSEKDYRAALLELFSDMDGNFQAGHKRYVAERYRNFFMSVSVIADNKDCKAIYEGLISGDPKFRTFRALYQRIYGKYITDAKKKEGLLHG</sequence>
<dbReference type="SUPFAM" id="SSF52402">
    <property type="entry name" value="Adenine nucleotide alpha hydrolases-like"/>
    <property type="match status" value="1"/>
</dbReference>